<protein>
    <submittedName>
        <fullName evidence="1">Uncharacterized protein</fullName>
    </submittedName>
</protein>
<evidence type="ECO:0000313" key="2">
    <source>
        <dbReference type="Proteomes" id="UP001157502"/>
    </source>
</evidence>
<keyword evidence="2" id="KW-1185">Reference proteome</keyword>
<proteinExistence type="predicted"/>
<gene>
    <name evidence="1" type="ORF">DPEC_G00061140</name>
</gene>
<evidence type="ECO:0000313" key="1">
    <source>
        <dbReference type="EMBL" id="KAJ8011717.1"/>
    </source>
</evidence>
<organism evidence="1 2">
    <name type="scientific">Dallia pectoralis</name>
    <name type="common">Alaska blackfish</name>
    <dbReference type="NCBI Taxonomy" id="75939"/>
    <lineage>
        <taxon>Eukaryota</taxon>
        <taxon>Metazoa</taxon>
        <taxon>Chordata</taxon>
        <taxon>Craniata</taxon>
        <taxon>Vertebrata</taxon>
        <taxon>Euteleostomi</taxon>
        <taxon>Actinopterygii</taxon>
        <taxon>Neopterygii</taxon>
        <taxon>Teleostei</taxon>
        <taxon>Protacanthopterygii</taxon>
        <taxon>Esociformes</taxon>
        <taxon>Umbridae</taxon>
        <taxon>Dallia</taxon>
    </lineage>
</organism>
<sequence>MFIRPCVQHSLLYIYTFIYTIAMASKYLNVILLLCSLMIFCQGTPIISPRRLFCCVEYQIQPIPIKSIKGYRMQSSREMCHIDAVIFTTMNNREVCGNKNDEWVRKALDQSSKKNKKMSGSN</sequence>
<name>A0ACC2H707_DALPE</name>
<comment type="caution">
    <text evidence="1">The sequence shown here is derived from an EMBL/GenBank/DDBJ whole genome shotgun (WGS) entry which is preliminary data.</text>
</comment>
<accession>A0ACC2H707</accession>
<dbReference type="EMBL" id="CM055732">
    <property type="protein sequence ID" value="KAJ8011717.1"/>
    <property type="molecule type" value="Genomic_DNA"/>
</dbReference>
<dbReference type="Proteomes" id="UP001157502">
    <property type="component" value="Chromosome 5"/>
</dbReference>
<reference evidence="1" key="1">
    <citation type="submission" date="2021-05" db="EMBL/GenBank/DDBJ databases">
        <authorList>
            <person name="Pan Q."/>
            <person name="Jouanno E."/>
            <person name="Zahm M."/>
            <person name="Klopp C."/>
            <person name="Cabau C."/>
            <person name="Louis A."/>
            <person name="Berthelot C."/>
            <person name="Parey E."/>
            <person name="Roest Crollius H."/>
            <person name="Montfort J."/>
            <person name="Robinson-Rechavi M."/>
            <person name="Bouchez O."/>
            <person name="Lampietro C."/>
            <person name="Lopez Roques C."/>
            <person name="Donnadieu C."/>
            <person name="Postlethwait J."/>
            <person name="Bobe J."/>
            <person name="Dillon D."/>
            <person name="Chandos A."/>
            <person name="von Hippel F."/>
            <person name="Guiguen Y."/>
        </authorList>
    </citation>
    <scope>NUCLEOTIDE SEQUENCE</scope>
    <source>
        <strain evidence="1">YG-Jan2019</strain>
    </source>
</reference>